<sequence>MPNRHWKIPAFGSPAVKDNHEEDDDVWKYLCLNHWACNTNVLLQATEMTPKSYFLTFAYPAPSHNAPDPLPYAPKDYVMIVDVRTMDNKILFSKAIPGNAIPGFFSEGEAKSIHLQETIWGFHNFEGSFSSYQQFYDDQFRSVSYFYPQLIGAHWKGTVHLMRLPDRKVIQLVDVPESDEEMYPPHTDEDKSQTLQTFNSGGCNSDLATGRMDHSLFPHIIGIQDSSEICQDMEMSLTMEYKVKLSESKVSLGIHGFCVGVTRWEMGGGEPISMILKKKGLQFAQVLEALPEWQVAPIQPQQRP</sequence>
<dbReference type="EMBL" id="CAICTM010000058">
    <property type="protein sequence ID" value="CAB9499368.1"/>
    <property type="molecule type" value="Genomic_DNA"/>
</dbReference>
<gene>
    <name evidence="1" type="ORF">SEMRO_59_G034210.1</name>
</gene>
<organism evidence="1 2">
    <name type="scientific">Seminavis robusta</name>
    <dbReference type="NCBI Taxonomy" id="568900"/>
    <lineage>
        <taxon>Eukaryota</taxon>
        <taxon>Sar</taxon>
        <taxon>Stramenopiles</taxon>
        <taxon>Ochrophyta</taxon>
        <taxon>Bacillariophyta</taxon>
        <taxon>Bacillariophyceae</taxon>
        <taxon>Bacillariophycidae</taxon>
        <taxon>Naviculales</taxon>
        <taxon>Naviculaceae</taxon>
        <taxon>Seminavis</taxon>
    </lineage>
</organism>
<reference evidence="1" key="1">
    <citation type="submission" date="2020-06" db="EMBL/GenBank/DDBJ databases">
        <authorList>
            <consortium name="Plant Systems Biology data submission"/>
        </authorList>
    </citation>
    <scope>NUCLEOTIDE SEQUENCE</scope>
    <source>
        <strain evidence="1">D6</strain>
    </source>
</reference>
<protein>
    <submittedName>
        <fullName evidence="1">Uncharacterized protein</fullName>
    </submittedName>
</protein>
<dbReference type="Proteomes" id="UP001153069">
    <property type="component" value="Unassembled WGS sequence"/>
</dbReference>
<name>A0A9N8DAF2_9STRA</name>
<keyword evidence="2" id="KW-1185">Reference proteome</keyword>
<evidence type="ECO:0000313" key="1">
    <source>
        <dbReference type="EMBL" id="CAB9499368.1"/>
    </source>
</evidence>
<proteinExistence type="predicted"/>
<dbReference type="AlphaFoldDB" id="A0A9N8DAF2"/>
<comment type="caution">
    <text evidence="1">The sequence shown here is derived from an EMBL/GenBank/DDBJ whole genome shotgun (WGS) entry which is preliminary data.</text>
</comment>
<evidence type="ECO:0000313" key="2">
    <source>
        <dbReference type="Proteomes" id="UP001153069"/>
    </source>
</evidence>
<accession>A0A9N8DAF2</accession>